<evidence type="ECO:0000256" key="1">
    <source>
        <dbReference type="SAM" id="SignalP"/>
    </source>
</evidence>
<accession>A0AAV0EWG3</accession>
<dbReference type="InterPro" id="IPR026960">
    <property type="entry name" value="RVT-Znf"/>
</dbReference>
<protein>
    <recommendedName>
        <fullName evidence="2">Reverse transcriptase zinc-binding domain-containing protein</fullName>
    </recommendedName>
</protein>
<feature type="chain" id="PRO_5043594662" description="Reverse transcriptase zinc-binding domain-containing protein" evidence="1">
    <location>
        <begin position="21"/>
        <end position="167"/>
    </location>
</feature>
<dbReference type="Proteomes" id="UP001152523">
    <property type="component" value="Unassembled WGS sequence"/>
</dbReference>
<sequence length="167" mass="18927">MWSWKFPPKIKIFLWQICSGCLPTRTNLQSRRVDCSNQCGLCGDPGESLTHIFMTCSVAKEAWSTVSWKWTTQGGNDFLEQVGKKFHVKRKEDLAKLIWGCWAIWGERNCRVWQQASSPARQFMLKAEAFMTGWAQAQTARREGRLAGLRMVASWCCPAAGGGETEC</sequence>
<gene>
    <name evidence="3" type="ORF">CEPIT_LOCUS28444</name>
</gene>
<evidence type="ECO:0000259" key="2">
    <source>
        <dbReference type="Pfam" id="PF13966"/>
    </source>
</evidence>
<feature type="signal peptide" evidence="1">
    <location>
        <begin position="1"/>
        <end position="20"/>
    </location>
</feature>
<keyword evidence="4" id="KW-1185">Reference proteome</keyword>
<dbReference type="EMBL" id="CAMAPF010000948">
    <property type="protein sequence ID" value="CAH9127591.1"/>
    <property type="molecule type" value="Genomic_DNA"/>
</dbReference>
<comment type="caution">
    <text evidence="3">The sequence shown here is derived from an EMBL/GenBank/DDBJ whole genome shotgun (WGS) entry which is preliminary data.</text>
</comment>
<dbReference type="Pfam" id="PF13966">
    <property type="entry name" value="zf-RVT"/>
    <property type="match status" value="1"/>
</dbReference>
<keyword evidence="1" id="KW-0732">Signal</keyword>
<proteinExistence type="predicted"/>
<feature type="domain" description="Reverse transcriptase zinc-binding" evidence="2">
    <location>
        <begin position="1"/>
        <end position="63"/>
    </location>
</feature>
<dbReference type="AlphaFoldDB" id="A0AAV0EWG3"/>
<organism evidence="3 4">
    <name type="scientific">Cuscuta epithymum</name>
    <dbReference type="NCBI Taxonomy" id="186058"/>
    <lineage>
        <taxon>Eukaryota</taxon>
        <taxon>Viridiplantae</taxon>
        <taxon>Streptophyta</taxon>
        <taxon>Embryophyta</taxon>
        <taxon>Tracheophyta</taxon>
        <taxon>Spermatophyta</taxon>
        <taxon>Magnoliopsida</taxon>
        <taxon>eudicotyledons</taxon>
        <taxon>Gunneridae</taxon>
        <taxon>Pentapetalae</taxon>
        <taxon>asterids</taxon>
        <taxon>lamiids</taxon>
        <taxon>Solanales</taxon>
        <taxon>Convolvulaceae</taxon>
        <taxon>Cuscuteae</taxon>
        <taxon>Cuscuta</taxon>
        <taxon>Cuscuta subgen. Cuscuta</taxon>
    </lineage>
</organism>
<name>A0AAV0EWG3_9ASTE</name>
<reference evidence="3" key="1">
    <citation type="submission" date="2022-07" db="EMBL/GenBank/DDBJ databases">
        <authorList>
            <person name="Macas J."/>
            <person name="Novak P."/>
            <person name="Neumann P."/>
        </authorList>
    </citation>
    <scope>NUCLEOTIDE SEQUENCE</scope>
</reference>
<evidence type="ECO:0000313" key="4">
    <source>
        <dbReference type="Proteomes" id="UP001152523"/>
    </source>
</evidence>
<evidence type="ECO:0000313" key="3">
    <source>
        <dbReference type="EMBL" id="CAH9127591.1"/>
    </source>
</evidence>